<comment type="caution">
    <text evidence="5">The sequence shown here is derived from an EMBL/GenBank/DDBJ whole genome shotgun (WGS) entry which is preliminary data.</text>
</comment>
<dbReference type="AlphaFoldDB" id="A0A6C2CSH2"/>
<keyword evidence="6" id="KW-1185">Reference proteome</keyword>
<feature type="compositionally biased region" description="Pro residues" evidence="3">
    <location>
        <begin position="143"/>
        <end position="152"/>
    </location>
</feature>
<comment type="subcellular location">
    <subcellularLocation>
        <location evidence="1">Membrane</location>
    </subcellularLocation>
</comment>
<dbReference type="Proteomes" id="UP000389128">
    <property type="component" value="Unassembled WGS sequence"/>
</dbReference>
<keyword evidence="2" id="KW-0472">Membrane</keyword>
<feature type="region of interest" description="Disordered" evidence="3">
    <location>
        <begin position="76"/>
        <end position="152"/>
    </location>
</feature>
<evidence type="ECO:0000313" key="5">
    <source>
        <dbReference type="EMBL" id="TYC56593.1"/>
    </source>
</evidence>
<gene>
    <name evidence="5" type="ORF">ETQ85_12130</name>
</gene>
<proteinExistence type="predicted"/>
<accession>A0A6C2CSH2</accession>
<evidence type="ECO:0000256" key="1">
    <source>
        <dbReference type="ARBA" id="ARBA00004370"/>
    </source>
</evidence>
<reference evidence="5 6" key="1">
    <citation type="submission" date="2019-01" db="EMBL/GenBank/DDBJ databases">
        <title>Zoogloea oleivorans genome sequencing and assembly.</title>
        <authorList>
            <person name="Tancsics A."/>
            <person name="Farkas M."/>
            <person name="Kriszt B."/>
            <person name="Maroti G."/>
            <person name="Horvath B."/>
        </authorList>
    </citation>
    <scope>NUCLEOTIDE SEQUENCE [LARGE SCALE GENOMIC DNA]</scope>
    <source>
        <strain evidence="5 6">Buc</strain>
    </source>
</reference>
<organism evidence="5 6">
    <name type="scientific">Zoogloea oleivorans</name>
    <dbReference type="NCBI Taxonomy" id="1552750"/>
    <lineage>
        <taxon>Bacteria</taxon>
        <taxon>Pseudomonadati</taxon>
        <taxon>Pseudomonadota</taxon>
        <taxon>Betaproteobacteria</taxon>
        <taxon>Rhodocyclales</taxon>
        <taxon>Zoogloeaceae</taxon>
        <taxon>Zoogloea</taxon>
    </lineage>
</organism>
<dbReference type="GO" id="GO:0019867">
    <property type="term" value="C:outer membrane"/>
    <property type="evidence" value="ECO:0007669"/>
    <property type="project" value="InterPro"/>
</dbReference>
<feature type="compositionally biased region" description="Low complexity" evidence="3">
    <location>
        <begin position="92"/>
        <end position="101"/>
    </location>
</feature>
<feature type="compositionally biased region" description="Low complexity" evidence="3">
    <location>
        <begin position="76"/>
        <end position="85"/>
    </location>
</feature>
<dbReference type="OrthoDB" id="5298735at2"/>
<evidence type="ECO:0000259" key="4">
    <source>
        <dbReference type="Pfam" id="PF05433"/>
    </source>
</evidence>
<dbReference type="PANTHER" id="PTHR35603:SF2">
    <property type="entry name" value="OUTER MEMBRANE LIPOPROTEIN"/>
    <property type="match status" value="1"/>
</dbReference>
<sequence length="264" mass="26884">MSFAGVFPKPCRALSSLSIKEKNMSDTPARQTLHPMLWVAAASVTALSLVGIAKFTGLLPGASTVPPAAPEAVVSAPAGTPAPTTVTPPPAKLAAAEPEVPTKAETATASVPHKEVIKPAPAKAHNKPQPAREPAAPSGTGVYPPPNTPAPPSVCRDCGVIESVEAIQQKGEGSGIGAVGGAILGGVLGHQVGEGSGKQIARIGGAVLGGFAGNEAERRVRTVSHYQVTVRMEDGTRRVITEQNAPVWHSGDPVRVRSGEIVAR</sequence>
<dbReference type="InterPro" id="IPR051407">
    <property type="entry name" value="Bact_OM_lipoprot/Surf_antigen"/>
</dbReference>
<dbReference type="InterPro" id="IPR008816">
    <property type="entry name" value="Gly_zipper_2TM_dom"/>
</dbReference>
<evidence type="ECO:0000313" key="6">
    <source>
        <dbReference type="Proteomes" id="UP000389128"/>
    </source>
</evidence>
<protein>
    <submittedName>
        <fullName evidence="5">Glycine zipper 2TM domain-containing protein</fullName>
    </submittedName>
</protein>
<evidence type="ECO:0000256" key="3">
    <source>
        <dbReference type="SAM" id="MobiDB-lite"/>
    </source>
</evidence>
<dbReference type="Pfam" id="PF05433">
    <property type="entry name" value="Rick_17kDa_Anti"/>
    <property type="match status" value="1"/>
</dbReference>
<dbReference type="PANTHER" id="PTHR35603">
    <property type="match status" value="1"/>
</dbReference>
<name>A0A6C2CSH2_9RHOO</name>
<dbReference type="EMBL" id="SDKK01000010">
    <property type="protein sequence ID" value="TYC56593.1"/>
    <property type="molecule type" value="Genomic_DNA"/>
</dbReference>
<evidence type="ECO:0000256" key="2">
    <source>
        <dbReference type="ARBA" id="ARBA00023136"/>
    </source>
</evidence>
<feature type="domain" description="Glycine zipper 2TM" evidence="4">
    <location>
        <begin position="176"/>
        <end position="216"/>
    </location>
</feature>